<dbReference type="OrthoDB" id="1579025at2"/>
<protein>
    <submittedName>
        <fullName evidence="1">Uncharacterized protein</fullName>
    </submittedName>
</protein>
<reference evidence="1 2" key="1">
    <citation type="submission" date="2018-11" db="EMBL/GenBank/DDBJ databases">
        <title>Deinococcus shelandsis sp. nov., isolated from South Shetland Islands soil of Antarctica.</title>
        <authorList>
            <person name="Tian J."/>
        </authorList>
    </citation>
    <scope>NUCLEOTIDE SEQUENCE [LARGE SCALE GENOMIC DNA]</scope>
    <source>
        <strain evidence="1 2">S14-83T</strain>
    </source>
</reference>
<evidence type="ECO:0000313" key="1">
    <source>
        <dbReference type="EMBL" id="AZI42170.1"/>
    </source>
</evidence>
<name>A0A3G8YB62_9DEIO</name>
<gene>
    <name evidence="1" type="ORF">EHF33_04925</name>
</gene>
<evidence type="ECO:0000313" key="2">
    <source>
        <dbReference type="Proteomes" id="UP000276417"/>
    </source>
</evidence>
<dbReference type="KEGG" id="dph:EHF33_04925"/>
<keyword evidence="2" id="KW-1185">Reference proteome</keyword>
<sequence length="126" mass="13885">MNSQELVLQEIQKTVQDSLAGKITILDCSVYPLYKEAGMKGMACYGSTKEPAWLAQQLENSLNAKAYTDGWREDYGVYGAFYQLKDGTLPAFGIDVGAVKGNREFDGSVAIKPYQSFITITVNDPK</sequence>
<dbReference type="RefSeq" id="WP_124868408.1">
    <property type="nucleotide sequence ID" value="NZ_CP034183.1"/>
</dbReference>
<dbReference type="EMBL" id="CP034183">
    <property type="protein sequence ID" value="AZI42170.1"/>
    <property type="molecule type" value="Genomic_DNA"/>
</dbReference>
<organism evidence="1 2">
    <name type="scientific">Deinococcus psychrotolerans</name>
    <dbReference type="NCBI Taxonomy" id="2489213"/>
    <lineage>
        <taxon>Bacteria</taxon>
        <taxon>Thermotogati</taxon>
        <taxon>Deinococcota</taxon>
        <taxon>Deinococci</taxon>
        <taxon>Deinococcales</taxon>
        <taxon>Deinococcaceae</taxon>
        <taxon>Deinococcus</taxon>
    </lineage>
</organism>
<proteinExistence type="predicted"/>
<accession>A0A3G8YB62</accession>
<dbReference type="AlphaFoldDB" id="A0A3G8YB62"/>
<dbReference type="Proteomes" id="UP000276417">
    <property type="component" value="Chromosome 1"/>
</dbReference>